<organism evidence="2 3">
    <name type="scientific">Arcticibacter svalbardensis MN12-7</name>
    <dbReference type="NCBI Taxonomy" id="1150600"/>
    <lineage>
        <taxon>Bacteria</taxon>
        <taxon>Pseudomonadati</taxon>
        <taxon>Bacteroidota</taxon>
        <taxon>Sphingobacteriia</taxon>
        <taxon>Sphingobacteriales</taxon>
        <taxon>Sphingobacteriaceae</taxon>
        <taxon>Arcticibacter</taxon>
    </lineage>
</organism>
<comment type="caution">
    <text evidence="2">The sequence shown here is derived from an EMBL/GenBank/DDBJ whole genome shotgun (WGS) entry which is preliminary data.</text>
</comment>
<dbReference type="EMBL" id="AQPN01000071">
    <property type="protein sequence ID" value="EOR94956.1"/>
    <property type="molecule type" value="Genomic_DNA"/>
</dbReference>
<dbReference type="AlphaFoldDB" id="R9GTB3"/>
<gene>
    <name evidence="2" type="ORF">ADIARSV_1917</name>
</gene>
<sequence>MAKVTEQDIITFLQEKVSTLQIELNKAQSALESFSGSAPKANAKPASDTSVEKVKSVRGKKVPALKPSKPLAVPEQFNADDKMDKKLAYILSTLGASFNSEVVSKIQELEPEKDADKLGKAVIVKLASLFKAGRIKGTKLNGKYKYEL</sequence>
<evidence type="ECO:0000313" key="3">
    <source>
        <dbReference type="Proteomes" id="UP000014174"/>
    </source>
</evidence>
<accession>R9GTB3</accession>
<keyword evidence="3" id="KW-1185">Reference proteome</keyword>
<evidence type="ECO:0000256" key="1">
    <source>
        <dbReference type="SAM" id="MobiDB-lite"/>
    </source>
</evidence>
<dbReference type="eggNOG" id="ENOG5032ZSS">
    <property type="taxonomic scope" value="Bacteria"/>
</dbReference>
<dbReference type="Proteomes" id="UP000014174">
    <property type="component" value="Unassembled WGS sequence"/>
</dbReference>
<protein>
    <submittedName>
        <fullName evidence="2">Uncharacterized protein</fullName>
    </submittedName>
</protein>
<proteinExistence type="predicted"/>
<feature type="region of interest" description="Disordered" evidence="1">
    <location>
        <begin position="34"/>
        <end position="53"/>
    </location>
</feature>
<dbReference type="OrthoDB" id="794841at2"/>
<dbReference type="RefSeq" id="WP_016195152.1">
    <property type="nucleotide sequence ID" value="NZ_AQPN01000071.1"/>
</dbReference>
<name>R9GTB3_9SPHI</name>
<evidence type="ECO:0000313" key="2">
    <source>
        <dbReference type="EMBL" id="EOR94956.1"/>
    </source>
</evidence>
<reference evidence="2 3" key="1">
    <citation type="journal article" date="2013" name="Genome Announc.">
        <title>Draft Genome Sequence of Arcticibacter svalbardensis Strain MN12-7T, a Member of the Family Sphingobacteriaceae Isolated from an Arctic Soil Sample.</title>
        <authorList>
            <person name="Shivaji S."/>
            <person name="Ara S."/>
            <person name="Prasad S."/>
            <person name="Manasa B.P."/>
            <person name="Begum Z."/>
            <person name="Singh A."/>
            <person name="Kumar Pinnaka A."/>
        </authorList>
    </citation>
    <scope>NUCLEOTIDE SEQUENCE [LARGE SCALE GENOMIC DNA]</scope>
    <source>
        <strain evidence="2 3">MN12-7</strain>
    </source>
</reference>